<keyword evidence="3" id="KW-1185">Reference proteome</keyword>
<feature type="region of interest" description="Disordered" evidence="1">
    <location>
        <begin position="148"/>
        <end position="212"/>
    </location>
</feature>
<organism evidence="2 3">
    <name type="scientific">Steccherinum ochraceum</name>
    <dbReference type="NCBI Taxonomy" id="92696"/>
    <lineage>
        <taxon>Eukaryota</taxon>
        <taxon>Fungi</taxon>
        <taxon>Dikarya</taxon>
        <taxon>Basidiomycota</taxon>
        <taxon>Agaricomycotina</taxon>
        <taxon>Agaricomycetes</taxon>
        <taxon>Polyporales</taxon>
        <taxon>Steccherinaceae</taxon>
        <taxon>Steccherinum</taxon>
    </lineage>
</organism>
<feature type="compositionally biased region" description="Low complexity" evidence="1">
    <location>
        <begin position="164"/>
        <end position="173"/>
    </location>
</feature>
<dbReference type="AlphaFoldDB" id="A0A4R0R7K1"/>
<evidence type="ECO:0000256" key="1">
    <source>
        <dbReference type="SAM" id="MobiDB-lite"/>
    </source>
</evidence>
<comment type="caution">
    <text evidence="2">The sequence shown here is derived from an EMBL/GenBank/DDBJ whole genome shotgun (WGS) entry which is preliminary data.</text>
</comment>
<feature type="region of interest" description="Disordered" evidence="1">
    <location>
        <begin position="57"/>
        <end position="105"/>
    </location>
</feature>
<dbReference type="EMBL" id="RWJN01000727">
    <property type="protein sequence ID" value="TCD59829.1"/>
    <property type="molecule type" value="Genomic_DNA"/>
</dbReference>
<dbReference type="OrthoDB" id="2802674at2759"/>
<feature type="compositionally biased region" description="Acidic residues" evidence="1">
    <location>
        <begin position="77"/>
        <end position="87"/>
    </location>
</feature>
<dbReference type="Proteomes" id="UP000292702">
    <property type="component" value="Unassembled WGS sequence"/>
</dbReference>
<reference evidence="2 3" key="1">
    <citation type="submission" date="2018-11" db="EMBL/GenBank/DDBJ databases">
        <title>Genome assembly of Steccherinum ochraceum LE-BIN_3174, the white-rot fungus of the Steccherinaceae family (The Residual Polyporoid clade, Polyporales, Basidiomycota).</title>
        <authorList>
            <person name="Fedorova T.V."/>
            <person name="Glazunova O.A."/>
            <person name="Landesman E.O."/>
            <person name="Moiseenko K.V."/>
            <person name="Psurtseva N.V."/>
            <person name="Savinova O.S."/>
            <person name="Shakhova N.V."/>
            <person name="Tyazhelova T.V."/>
            <person name="Vasina D.V."/>
        </authorList>
    </citation>
    <scope>NUCLEOTIDE SEQUENCE [LARGE SCALE GENOMIC DNA]</scope>
    <source>
        <strain evidence="2 3">LE-BIN_3174</strain>
    </source>
</reference>
<name>A0A4R0R7K1_9APHY</name>
<gene>
    <name evidence="2" type="ORF">EIP91_011348</name>
</gene>
<proteinExistence type="predicted"/>
<protein>
    <submittedName>
        <fullName evidence="2">Uncharacterized protein</fullName>
    </submittedName>
</protein>
<feature type="non-terminal residue" evidence="2">
    <location>
        <position position="212"/>
    </location>
</feature>
<accession>A0A4R0R7K1</accession>
<evidence type="ECO:0000313" key="3">
    <source>
        <dbReference type="Proteomes" id="UP000292702"/>
    </source>
</evidence>
<sequence>MAVIVPSPPAFDLQNAPRSLDLAPSASNSLGPLANAITHGLDLDVVAAVVGLPASDAPLPPPEYRLVPSHKRKSSDDFSDNDTDDDGTPVPFGHVAKRPKQDEIEQTDYVAPTAIQEERLNVTVQEALAAIFSLPTIQAHVSQPFLPEASSLVPPEDPAPAPQQPQQQQQQEATFLFPQDSLETDDDEIPYTQFRNSPPRETRARARMPSLW</sequence>
<evidence type="ECO:0000313" key="2">
    <source>
        <dbReference type="EMBL" id="TCD59829.1"/>
    </source>
</evidence>